<dbReference type="PANTHER" id="PTHR24171:SF9">
    <property type="entry name" value="ANKYRIN REPEAT DOMAIN-CONTAINING PROTEIN 39"/>
    <property type="match status" value="1"/>
</dbReference>
<dbReference type="RefSeq" id="XP_051447105.1">
    <property type="nucleotide sequence ID" value="XM_051584415.1"/>
</dbReference>
<dbReference type="PROSITE" id="PS50088">
    <property type="entry name" value="ANK_REPEAT"/>
    <property type="match status" value="1"/>
</dbReference>
<keyword evidence="2 3" id="KW-0040">ANK repeat</keyword>
<evidence type="ECO:0000256" key="3">
    <source>
        <dbReference type="PROSITE-ProRule" id="PRU00023"/>
    </source>
</evidence>
<name>A0AAD5EFQ5_UMBRA</name>
<keyword evidence="5" id="KW-1185">Reference proteome</keyword>
<dbReference type="EMBL" id="MU620902">
    <property type="protein sequence ID" value="KAI8582101.1"/>
    <property type="molecule type" value="Genomic_DNA"/>
</dbReference>
<dbReference type="Gene3D" id="1.25.40.20">
    <property type="entry name" value="Ankyrin repeat-containing domain"/>
    <property type="match status" value="1"/>
</dbReference>
<evidence type="ECO:0000256" key="1">
    <source>
        <dbReference type="ARBA" id="ARBA00022737"/>
    </source>
</evidence>
<dbReference type="PANTHER" id="PTHR24171">
    <property type="entry name" value="ANKYRIN REPEAT DOMAIN-CONTAINING PROTEIN 39-RELATED"/>
    <property type="match status" value="1"/>
</dbReference>
<dbReference type="AlphaFoldDB" id="A0AAD5EFQ5"/>
<feature type="repeat" description="ANK" evidence="3">
    <location>
        <begin position="30"/>
        <end position="62"/>
    </location>
</feature>
<dbReference type="SMART" id="SM00248">
    <property type="entry name" value="ANK"/>
    <property type="match status" value="2"/>
</dbReference>
<comment type="caution">
    <text evidence="4">The sequence shown here is derived from an EMBL/GenBank/DDBJ whole genome shotgun (WGS) entry which is preliminary data.</text>
</comment>
<evidence type="ECO:0008006" key="6">
    <source>
        <dbReference type="Google" id="ProtNLM"/>
    </source>
</evidence>
<proteinExistence type="predicted"/>
<keyword evidence="1" id="KW-0677">Repeat</keyword>
<evidence type="ECO:0000313" key="4">
    <source>
        <dbReference type="EMBL" id="KAI8582101.1"/>
    </source>
</evidence>
<organism evidence="4 5">
    <name type="scientific">Umbelopsis ramanniana AG</name>
    <dbReference type="NCBI Taxonomy" id="1314678"/>
    <lineage>
        <taxon>Eukaryota</taxon>
        <taxon>Fungi</taxon>
        <taxon>Fungi incertae sedis</taxon>
        <taxon>Mucoromycota</taxon>
        <taxon>Mucoromycotina</taxon>
        <taxon>Umbelopsidomycetes</taxon>
        <taxon>Umbelopsidales</taxon>
        <taxon>Umbelopsidaceae</taxon>
        <taxon>Umbelopsis</taxon>
    </lineage>
</organism>
<dbReference type="InterPro" id="IPR002110">
    <property type="entry name" value="Ankyrin_rpt"/>
</dbReference>
<accession>A0AAD5EFQ5</accession>
<dbReference type="Pfam" id="PF12796">
    <property type="entry name" value="Ank_2"/>
    <property type="match status" value="1"/>
</dbReference>
<sequence length="98" mass="10693">MAARQKKNEIVKMLLKHGATNAKIGATTKHGDTALHLAAESNYSTIVTTLIKYGANVNAKNEDGKTPIQIALLKGYDEIVTQLKNSREPLEDFEDDAP</sequence>
<reference evidence="4" key="1">
    <citation type="submission" date="2021-06" db="EMBL/GenBank/DDBJ databases">
        <authorList>
            <consortium name="DOE Joint Genome Institute"/>
            <person name="Mondo S.J."/>
            <person name="Amses K.R."/>
            <person name="Simmons D.R."/>
            <person name="Longcore J.E."/>
            <person name="Seto K."/>
            <person name="Alves G.H."/>
            <person name="Bonds A.E."/>
            <person name="Quandt C.A."/>
            <person name="Davis W.J."/>
            <person name="Chang Y."/>
            <person name="Letcher P.M."/>
            <person name="Powell M.J."/>
            <person name="Kuo A."/>
            <person name="Labutti K."/>
            <person name="Pangilinan J."/>
            <person name="Andreopoulos W."/>
            <person name="Tritt A."/>
            <person name="Riley R."/>
            <person name="Hundley H."/>
            <person name="Johnson J."/>
            <person name="Lipzen A."/>
            <person name="Barry K."/>
            <person name="Berbee M.L."/>
            <person name="Buchler N.E."/>
            <person name="Grigoriev I.V."/>
            <person name="Spatafora J.W."/>
            <person name="Stajich J.E."/>
            <person name="James T.Y."/>
        </authorList>
    </citation>
    <scope>NUCLEOTIDE SEQUENCE</scope>
    <source>
        <strain evidence="4">AG</strain>
    </source>
</reference>
<gene>
    <name evidence="4" type="ORF">K450DRAFT_184948</name>
</gene>
<evidence type="ECO:0000256" key="2">
    <source>
        <dbReference type="ARBA" id="ARBA00023043"/>
    </source>
</evidence>
<dbReference type="SUPFAM" id="SSF48403">
    <property type="entry name" value="Ankyrin repeat"/>
    <property type="match status" value="1"/>
</dbReference>
<dbReference type="GeneID" id="75909765"/>
<reference evidence="4" key="2">
    <citation type="journal article" date="2022" name="Proc. Natl. Acad. Sci. U.S.A.">
        <title>Diploid-dominant life cycles characterize the early evolution of Fungi.</title>
        <authorList>
            <person name="Amses K.R."/>
            <person name="Simmons D.R."/>
            <person name="Longcore J.E."/>
            <person name="Mondo S.J."/>
            <person name="Seto K."/>
            <person name="Jeronimo G.H."/>
            <person name="Bonds A.E."/>
            <person name="Quandt C.A."/>
            <person name="Davis W.J."/>
            <person name="Chang Y."/>
            <person name="Federici B.A."/>
            <person name="Kuo A."/>
            <person name="LaButti K."/>
            <person name="Pangilinan J."/>
            <person name="Andreopoulos W."/>
            <person name="Tritt A."/>
            <person name="Riley R."/>
            <person name="Hundley H."/>
            <person name="Johnson J."/>
            <person name="Lipzen A."/>
            <person name="Barry K."/>
            <person name="Lang B.F."/>
            <person name="Cuomo C.A."/>
            <person name="Buchler N.E."/>
            <person name="Grigoriev I.V."/>
            <person name="Spatafora J.W."/>
            <person name="Stajich J.E."/>
            <person name="James T.Y."/>
        </authorList>
    </citation>
    <scope>NUCLEOTIDE SEQUENCE</scope>
    <source>
        <strain evidence="4">AG</strain>
    </source>
</reference>
<dbReference type="InterPro" id="IPR036770">
    <property type="entry name" value="Ankyrin_rpt-contain_sf"/>
</dbReference>
<dbReference type="PROSITE" id="PS50297">
    <property type="entry name" value="ANK_REP_REGION"/>
    <property type="match status" value="1"/>
</dbReference>
<dbReference type="Proteomes" id="UP001206595">
    <property type="component" value="Unassembled WGS sequence"/>
</dbReference>
<protein>
    <recommendedName>
        <fullName evidence="6">Ankyrin repeat protein</fullName>
    </recommendedName>
</protein>
<evidence type="ECO:0000313" key="5">
    <source>
        <dbReference type="Proteomes" id="UP001206595"/>
    </source>
</evidence>